<keyword evidence="10" id="KW-1185">Reference proteome</keyword>
<evidence type="ECO:0000313" key="9">
    <source>
        <dbReference type="EMBL" id="RZT85453.1"/>
    </source>
</evidence>
<feature type="domain" description="RNA polymerase sigma factor 70 region 4 type 2" evidence="8">
    <location>
        <begin position="169"/>
        <end position="217"/>
    </location>
</feature>
<dbReference type="InterPro" id="IPR039425">
    <property type="entry name" value="RNA_pol_sigma-70-like"/>
</dbReference>
<dbReference type="EMBL" id="SHKL01000001">
    <property type="protein sequence ID" value="RZT85453.1"/>
    <property type="molecule type" value="Genomic_DNA"/>
</dbReference>
<evidence type="ECO:0000256" key="4">
    <source>
        <dbReference type="ARBA" id="ARBA00023125"/>
    </source>
</evidence>
<feature type="domain" description="RNA polymerase sigma-70 region 2" evidence="7">
    <location>
        <begin position="83"/>
        <end position="145"/>
    </location>
</feature>
<dbReference type="Proteomes" id="UP000291591">
    <property type="component" value="Unassembled WGS sequence"/>
</dbReference>
<keyword evidence="2" id="KW-0805">Transcription regulation</keyword>
<evidence type="ECO:0000256" key="5">
    <source>
        <dbReference type="ARBA" id="ARBA00023163"/>
    </source>
</evidence>
<dbReference type="SUPFAM" id="SSF88659">
    <property type="entry name" value="Sigma3 and sigma4 domains of RNA polymerase sigma factors"/>
    <property type="match status" value="1"/>
</dbReference>
<dbReference type="InterPro" id="IPR013324">
    <property type="entry name" value="RNA_pol_sigma_r3/r4-like"/>
</dbReference>
<proteinExistence type="inferred from homology"/>
<dbReference type="GO" id="GO:0016987">
    <property type="term" value="F:sigma factor activity"/>
    <property type="evidence" value="ECO:0007669"/>
    <property type="project" value="UniProtKB-KW"/>
</dbReference>
<protein>
    <submittedName>
        <fullName evidence="9">RNA polymerase sigma-70 factor (ECF subfamily)</fullName>
    </submittedName>
</protein>
<dbReference type="InterPro" id="IPR013249">
    <property type="entry name" value="RNA_pol_sigma70_r4_t2"/>
</dbReference>
<sequence>MSTVAERYGRGDDADPDRDAVHAYPDGPAVDPYTGAPYAVDPYTGAAAPDLVDDPDPISGAVVAQHRTLPHGELRADFGAHLETHYPRLVAQLYAITLHPGDAHEAVQDAYSRAWRRWSELRDTEDPVGWVRRVAIRTSTRGWRQGMARIGLRRGVRPADDSVEPRTAALLDALARLSVADRRSIVLRHMAGLEIDEIAMLEKASEKSVRERLRRGRNVVTEGLADVLGEVVGAPPDPAPGEERVPQQWDGRHGTDDLPGGRS</sequence>
<dbReference type="InterPro" id="IPR007627">
    <property type="entry name" value="RNA_pol_sigma70_r2"/>
</dbReference>
<evidence type="ECO:0000256" key="2">
    <source>
        <dbReference type="ARBA" id="ARBA00023015"/>
    </source>
</evidence>
<dbReference type="AlphaFoldDB" id="A0A4Q7UYW7"/>
<accession>A0A4Q7UYW7</accession>
<evidence type="ECO:0000259" key="8">
    <source>
        <dbReference type="Pfam" id="PF08281"/>
    </source>
</evidence>
<keyword evidence="3" id="KW-0731">Sigma factor</keyword>
<dbReference type="SUPFAM" id="SSF88946">
    <property type="entry name" value="Sigma2 domain of RNA polymerase sigma factors"/>
    <property type="match status" value="1"/>
</dbReference>
<feature type="region of interest" description="Disordered" evidence="6">
    <location>
        <begin position="230"/>
        <end position="263"/>
    </location>
</feature>
<dbReference type="PANTHER" id="PTHR43133">
    <property type="entry name" value="RNA POLYMERASE ECF-TYPE SIGMA FACTO"/>
    <property type="match status" value="1"/>
</dbReference>
<evidence type="ECO:0000256" key="1">
    <source>
        <dbReference type="ARBA" id="ARBA00010641"/>
    </source>
</evidence>
<feature type="compositionally biased region" description="Basic and acidic residues" evidence="6">
    <location>
        <begin position="241"/>
        <end position="256"/>
    </location>
</feature>
<evidence type="ECO:0000256" key="6">
    <source>
        <dbReference type="SAM" id="MobiDB-lite"/>
    </source>
</evidence>
<comment type="similarity">
    <text evidence="1">Belongs to the sigma-70 factor family. ECF subfamily.</text>
</comment>
<dbReference type="InterPro" id="IPR036388">
    <property type="entry name" value="WH-like_DNA-bd_sf"/>
</dbReference>
<dbReference type="GO" id="GO:0003677">
    <property type="term" value="F:DNA binding"/>
    <property type="evidence" value="ECO:0007669"/>
    <property type="project" value="UniProtKB-KW"/>
</dbReference>
<reference evidence="9 10" key="1">
    <citation type="submission" date="2019-02" db="EMBL/GenBank/DDBJ databases">
        <title>Sequencing the genomes of 1000 actinobacteria strains.</title>
        <authorList>
            <person name="Klenk H.-P."/>
        </authorList>
    </citation>
    <scope>NUCLEOTIDE SEQUENCE [LARGE SCALE GENOMIC DNA]</scope>
    <source>
        <strain evidence="9 10">DSM 45779</strain>
    </source>
</reference>
<dbReference type="InterPro" id="IPR013325">
    <property type="entry name" value="RNA_pol_sigma_r2"/>
</dbReference>
<keyword evidence="4" id="KW-0238">DNA-binding</keyword>
<name>A0A4Q7UYW7_PSEST</name>
<dbReference type="OrthoDB" id="3777963at2"/>
<dbReference type="Pfam" id="PF04542">
    <property type="entry name" value="Sigma70_r2"/>
    <property type="match status" value="1"/>
</dbReference>
<evidence type="ECO:0000313" key="10">
    <source>
        <dbReference type="Proteomes" id="UP000291591"/>
    </source>
</evidence>
<dbReference type="Gene3D" id="1.10.10.10">
    <property type="entry name" value="Winged helix-like DNA-binding domain superfamily/Winged helix DNA-binding domain"/>
    <property type="match status" value="1"/>
</dbReference>
<dbReference type="PANTHER" id="PTHR43133:SF50">
    <property type="entry name" value="ECF RNA POLYMERASE SIGMA FACTOR SIGM"/>
    <property type="match status" value="1"/>
</dbReference>
<comment type="caution">
    <text evidence="9">The sequence shown here is derived from an EMBL/GenBank/DDBJ whole genome shotgun (WGS) entry which is preliminary data.</text>
</comment>
<dbReference type="GO" id="GO:0006352">
    <property type="term" value="P:DNA-templated transcription initiation"/>
    <property type="evidence" value="ECO:0007669"/>
    <property type="project" value="InterPro"/>
</dbReference>
<evidence type="ECO:0000259" key="7">
    <source>
        <dbReference type="Pfam" id="PF04542"/>
    </source>
</evidence>
<feature type="region of interest" description="Disordered" evidence="6">
    <location>
        <begin position="1"/>
        <end position="36"/>
    </location>
</feature>
<feature type="compositionally biased region" description="Basic and acidic residues" evidence="6">
    <location>
        <begin position="7"/>
        <end position="21"/>
    </location>
</feature>
<gene>
    <name evidence="9" type="ORF">EV383_2319</name>
</gene>
<dbReference type="Pfam" id="PF08281">
    <property type="entry name" value="Sigma70_r4_2"/>
    <property type="match status" value="1"/>
</dbReference>
<keyword evidence="5" id="KW-0804">Transcription</keyword>
<organism evidence="9 10">
    <name type="scientific">Pseudonocardia sediminis</name>
    <dbReference type="NCBI Taxonomy" id="1397368"/>
    <lineage>
        <taxon>Bacteria</taxon>
        <taxon>Bacillati</taxon>
        <taxon>Actinomycetota</taxon>
        <taxon>Actinomycetes</taxon>
        <taxon>Pseudonocardiales</taxon>
        <taxon>Pseudonocardiaceae</taxon>
        <taxon>Pseudonocardia</taxon>
    </lineage>
</organism>
<dbReference type="Gene3D" id="1.10.1740.10">
    <property type="match status" value="1"/>
</dbReference>
<evidence type="ECO:0000256" key="3">
    <source>
        <dbReference type="ARBA" id="ARBA00023082"/>
    </source>
</evidence>